<feature type="domain" description="FAD dependent oxidoreductase" evidence="2">
    <location>
        <begin position="2"/>
        <end position="347"/>
    </location>
</feature>
<evidence type="ECO:0000313" key="4">
    <source>
        <dbReference type="Proteomes" id="UP000198531"/>
    </source>
</evidence>
<dbReference type="Pfam" id="PF01266">
    <property type="entry name" value="DAO"/>
    <property type="match status" value="1"/>
</dbReference>
<dbReference type="RefSeq" id="WP_089810125.1">
    <property type="nucleotide sequence ID" value="NZ_FOYT01000004.1"/>
</dbReference>
<dbReference type="EMBL" id="FOYT01000004">
    <property type="protein sequence ID" value="SFR69072.1"/>
    <property type="molecule type" value="Genomic_DNA"/>
</dbReference>
<dbReference type="OrthoDB" id="168391at2157"/>
<proteinExistence type="predicted"/>
<dbReference type="SUPFAM" id="SSF51905">
    <property type="entry name" value="FAD/NAD(P)-binding domain"/>
    <property type="match status" value="1"/>
</dbReference>
<reference evidence="4" key="1">
    <citation type="submission" date="2016-10" db="EMBL/GenBank/DDBJ databases">
        <authorList>
            <person name="Varghese N."/>
            <person name="Submissions S."/>
        </authorList>
    </citation>
    <scope>NUCLEOTIDE SEQUENCE [LARGE SCALE GENOMIC DNA]</scope>
    <source>
        <strain evidence="4">CGMCC 1.7736</strain>
    </source>
</reference>
<protein>
    <submittedName>
        <fullName evidence="3">Sarcosine oxidase subunit beta</fullName>
    </submittedName>
</protein>
<dbReference type="GO" id="GO:0016491">
    <property type="term" value="F:oxidoreductase activity"/>
    <property type="evidence" value="ECO:0007669"/>
    <property type="project" value="UniProtKB-KW"/>
</dbReference>
<dbReference type="InterPro" id="IPR036188">
    <property type="entry name" value="FAD/NAD-bd_sf"/>
</dbReference>
<dbReference type="PANTHER" id="PTHR13847">
    <property type="entry name" value="SARCOSINE DEHYDROGENASE-RELATED"/>
    <property type="match status" value="1"/>
</dbReference>
<dbReference type="GO" id="GO:0005737">
    <property type="term" value="C:cytoplasm"/>
    <property type="evidence" value="ECO:0007669"/>
    <property type="project" value="TreeGrafter"/>
</dbReference>
<dbReference type="InterPro" id="IPR006076">
    <property type="entry name" value="FAD-dep_OxRdtase"/>
</dbReference>
<dbReference type="STRING" id="553469.SAMN04487947_3555"/>
<evidence type="ECO:0000256" key="1">
    <source>
        <dbReference type="ARBA" id="ARBA00023002"/>
    </source>
</evidence>
<organism evidence="3 4">
    <name type="scientific">Halogeometricum rufum</name>
    <dbReference type="NCBI Taxonomy" id="553469"/>
    <lineage>
        <taxon>Archaea</taxon>
        <taxon>Methanobacteriati</taxon>
        <taxon>Methanobacteriota</taxon>
        <taxon>Stenosarchaea group</taxon>
        <taxon>Halobacteria</taxon>
        <taxon>Halobacteriales</taxon>
        <taxon>Haloferacaceae</taxon>
        <taxon>Halogeometricum</taxon>
    </lineage>
</organism>
<name>A0A1I6IQQ4_9EURY</name>
<evidence type="ECO:0000313" key="3">
    <source>
        <dbReference type="EMBL" id="SFR69072.1"/>
    </source>
</evidence>
<dbReference type="PANTHER" id="PTHR13847:SF287">
    <property type="entry name" value="FAD-DEPENDENT OXIDOREDUCTASE DOMAIN-CONTAINING PROTEIN 1"/>
    <property type="match status" value="1"/>
</dbReference>
<keyword evidence="1" id="KW-0560">Oxidoreductase</keyword>
<gene>
    <name evidence="3" type="ORF">SAMN04487947_3555</name>
</gene>
<dbReference type="Gene3D" id="3.30.9.10">
    <property type="entry name" value="D-Amino Acid Oxidase, subunit A, domain 2"/>
    <property type="match status" value="1"/>
</dbReference>
<keyword evidence="4" id="KW-1185">Reference proteome</keyword>
<dbReference type="Gene3D" id="3.50.50.60">
    <property type="entry name" value="FAD/NAD(P)-binding domain"/>
    <property type="match status" value="1"/>
</dbReference>
<evidence type="ECO:0000259" key="2">
    <source>
        <dbReference type="Pfam" id="PF01266"/>
    </source>
</evidence>
<accession>A0A1I6IQQ4</accession>
<sequence>MRIAIIGGGIYGTAVAYFLDRLGADDVVLFEKDSIGGVSTSRSAGIVRHHYGRSDHIRLAKRGREIIQQLERFTGHPGGFHRNGYLALTGTDDESTFRQTVRKQQEIGLDVEFVAPADLARYFDTIDTSGVAAAALERDAGFADPYLVAQAFARAAEENGVEMEPNTEIIGIRREGETVTAIETDSGRESVDYVVNAAGPWGAEIGEMVDVEIPLTWYESKVVVLSADSGYDLETPTLSDATQRLYAKPEPGGDFLVGGIDRPRVDRTLGLEGVTIEYLQTVQNALEKRLPQYADADVVETWSGIITASPDWYQIVGVPEGLKNFYNVVGGSGHGFKEAPGFAESIAHDILDSTAAVDLTPYRLERFRDGDQLGDTEMRRKKND</sequence>
<dbReference type="AlphaFoldDB" id="A0A1I6IQQ4"/>
<dbReference type="Proteomes" id="UP000198531">
    <property type="component" value="Unassembled WGS sequence"/>
</dbReference>